<name>A0A165GRQ8_9APHY</name>
<dbReference type="SUPFAM" id="SSF52129">
    <property type="entry name" value="Caspase-like"/>
    <property type="match status" value="1"/>
</dbReference>
<dbReference type="RefSeq" id="XP_040768456.1">
    <property type="nucleotide sequence ID" value="XM_040906147.1"/>
</dbReference>
<dbReference type="GO" id="GO:0006508">
    <property type="term" value="P:proteolysis"/>
    <property type="evidence" value="ECO:0007669"/>
    <property type="project" value="InterPro"/>
</dbReference>
<dbReference type="GO" id="GO:0005737">
    <property type="term" value="C:cytoplasm"/>
    <property type="evidence" value="ECO:0007669"/>
    <property type="project" value="TreeGrafter"/>
</dbReference>
<keyword evidence="6" id="KW-1185">Reference proteome</keyword>
<dbReference type="InterPro" id="IPR050452">
    <property type="entry name" value="Metacaspase"/>
</dbReference>
<organism evidence="5 6">
    <name type="scientific">Laetiporus sulphureus 93-53</name>
    <dbReference type="NCBI Taxonomy" id="1314785"/>
    <lineage>
        <taxon>Eukaryota</taxon>
        <taxon>Fungi</taxon>
        <taxon>Dikarya</taxon>
        <taxon>Basidiomycota</taxon>
        <taxon>Agaricomycotina</taxon>
        <taxon>Agaricomycetes</taxon>
        <taxon>Polyporales</taxon>
        <taxon>Laetiporus</taxon>
    </lineage>
</organism>
<accession>A0A165GRQ8</accession>
<dbReference type="InterPro" id="IPR011600">
    <property type="entry name" value="Pept_C14_caspase"/>
</dbReference>
<evidence type="ECO:0000259" key="4">
    <source>
        <dbReference type="Pfam" id="PF00656"/>
    </source>
</evidence>
<evidence type="ECO:0000313" key="5">
    <source>
        <dbReference type="EMBL" id="KZT10716.1"/>
    </source>
</evidence>
<dbReference type="InParanoid" id="A0A165GRQ8"/>
<dbReference type="PANTHER" id="PTHR48104:SF30">
    <property type="entry name" value="METACASPASE-1"/>
    <property type="match status" value="1"/>
</dbReference>
<gene>
    <name evidence="5" type="ORF">LAESUDRAFT_693011</name>
</gene>
<dbReference type="OrthoDB" id="3223806at2759"/>
<evidence type="ECO:0000256" key="2">
    <source>
        <dbReference type="ARBA" id="ARBA00022703"/>
    </source>
</evidence>
<dbReference type="GO" id="GO:0004197">
    <property type="term" value="F:cysteine-type endopeptidase activity"/>
    <property type="evidence" value="ECO:0007669"/>
    <property type="project" value="InterPro"/>
</dbReference>
<feature type="domain" description="Peptidase C14 caspase" evidence="4">
    <location>
        <begin position="29"/>
        <end position="286"/>
    </location>
</feature>
<protein>
    <recommendedName>
        <fullName evidence="4">Peptidase C14 caspase domain-containing protein</fullName>
    </recommendedName>
</protein>
<keyword evidence="3" id="KW-0378">Hydrolase</keyword>
<dbReference type="EMBL" id="KV427608">
    <property type="protein sequence ID" value="KZT10716.1"/>
    <property type="molecule type" value="Genomic_DNA"/>
</dbReference>
<comment type="similarity">
    <text evidence="1">Belongs to the peptidase C14B family.</text>
</comment>
<evidence type="ECO:0000256" key="3">
    <source>
        <dbReference type="ARBA" id="ARBA00022807"/>
    </source>
</evidence>
<keyword evidence="3" id="KW-0645">Protease</keyword>
<dbReference type="PANTHER" id="PTHR48104">
    <property type="entry name" value="METACASPASE-4"/>
    <property type="match status" value="1"/>
</dbReference>
<reference evidence="5 6" key="1">
    <citation type="journal article" date="2016" name="Mol. Biol. Evol.">
        <title>Comparative Genomics of Early-Diverging Mushroom-Forming Fungi Provides Insights into the Origins of Lignocellulose Decay Capabilities.</title>
        <authorList>
            <person name="Nagy L.G."/>
            <person name="Riley R."/>
            <person name="Tritt A."/>
            <person name="Adam C."/>
            <person name="Daum C."/>
            <person name="Floudas D."/>
            <person name="Sun H."/>
            <person name="Yadav J.S."/>
            <person name="Pangilinan J."/>
            <person name="Larsson K.H."/>
            <person name="Matsuura K."/>
            <person name="Barry K."/>
            <person name="Labutti K."/>
            <person name="Kuo R."/>
            <person name="Ohm R.A."/>
            <person name="Bhattacharya S.S."/>
            <person name="Shirouzu T."/>
            <person name="Yoshinaga Y."/>
            <person name="Martin F.M."/>
            <person name="Grigoriev I.V."/>
            <person name="Hibbett D.S."/>
        </authorList>
    </citation>
    <scope>NUCLEOTIDE SEQUENCE [LARGE SCALE GENOMIC DNA]</scope>
    <source>
        <strain evidence="5 6">93-53</strain>
    </source>
</reference>
<sequence length="677" mass="75365">MVGSIRSRAPTPSISHILHVTLSKMATRVFALIIGIDNYKSGNIWNLQSCVDDAKNIKRWLTHDLHVPRDQICLLLNAEATKRKIEETFMSHLVNNPAIEPGDAIFIYFSGHGSRVRAPPHWFENGRGEVEVLCPYDHDTRTVDGRIAGISDRSLYAMIDVLCTAKGDNITLMLDTCFALPRTPEGTRERMHVRYTPTNKASPADLISSLWKGASLHAGQKGSSRGFTSTSRSTHVTLAACGSGSSAMESKLGGNFTNALMTLKDRMAIHKLTYTDLIHAVSDIMDDHQHAISLGRHTDRIPFDGVPFLPDAHYVAIDLYDHEKVRVDAGAIHGIMEGTEFSIHQHNRRGSLNPVLATYSAVEIHPTWCLARRKSAAKNFAREGWARITRWNNRTPFRVHIRKSLLSIIRRCHLKKQITSNAEKAASQHGMNILRVKSATQADISVKLRRRELVVERHDPMISSNCRHIIQLPSKRTNSDLRIIHDAARFHLHLHRKNPARPLLGRVTMELYRLDASTWTRTSGNLLVNGKAEIVDDGKNSIYAVVIHNYSDHDLWPYLAYMDASGYGINMVYHPDSAAVSNPPLRRHDHLVIGSDTADSEALTFSLVDGADTGAGFLKLFVSSVPTPMTFIEQGVPSPITPTLSRSGRSPPSSSETEIWDSVVACVTVIRKSEKDS</sequence>
<dbReference type="Gene3D" id="3.40.50.1460">
    <property type="match status" value="1"/>
</dbReference>
<dbReference type="GO" id="GO:0006915">
    <property type="term" value="P:apoptotic process"/>
    <property type="evidence" value="ECO:0007669"/>
    <property type="project" value="UniProtKB-KW"/>
</dbReference>
<evidence type="ECO:0000256" key="1">
    <source>
        <dbReference type="ARBA" id="ARBA00009005"/>
    </source>
</evidence>
<dbReference type="Pfam" id="PF00656">
    <property type="entry name" value="Peptidase_C14"/>
    <property type="match status" value="1"/>
</dbReference>
<keyword evidence="2" id="KW-0053">Apoptosis</keyword>
<dbReference type="AlphaFoldDB" id="A0A165GRQ8"/>
<dbReference type="GeneID" id="63823176"/>
<dbReference type="InterPro" id="IPR029030">
    <property type="entry name" value="Caspase-like_dom_sf"/>
</dbReference>
<evidence type="ECO:0000313" key="6">
    <source>
        <dbReference type="Proteomes" id="UP000076871"/>
    </source>
</evidence>
<dbReference type="Proteomes" id="UP000076871">
    <property type="component" value="Unassembled WGS sequence"/>
</dbReference>
<keyword evidence="3" id="KW-0788">Thiol protease</keyword>
<proteinExistence type="inferred from homology"/>